<name>A0A517QVQ9_9PLAN</name>
<dbReference type="GO" id="GO:0006109">
    <property type="term" value="P:regulation of carbohydrate metabolic process"/>
    <property type="evidence" value="ECO:0007669"/>
    <property type="project" value="InterPro"/>
</dbReference>
<keyword evidence="4" id="KW-1005">Bacterial flagellum biogenesis</keyword>
<organism evidence="6 7">
    <name type="scientific">Stratiformator vulcanicus</name>
    <dbReference type="NCBI Taxonomy" id="2527980"/>
    <lineage>
        <taxon>Bacteria</taxon>
        <taxon>Pseudomonadati</taxon>
        <taxon>Planctomycetota</taxon>
        <taxon>Planctomycetia</taxon>
        <taxon>Planctomycetales</taxon>
        <taxon>Planctomycetaceae</taxon>
        <taxon>Stratiformator</taxon>
    </lineage>
</organism>
<comment type="subunit">
    <text evidence="4">Homodimer; the beta-strands of each monomer intercalate to form a hydrophobic core, while the alpha-helices form wings that extend away from the core.</text>
</comment>
<dbReference type="GO" id="GO:0048027">
    <property type="term" value="F:mRNA 5'-UTR binding"/>
    <property type="evidence" value="ECO:0007669"/>
    <property type="project" value="UniProtKB-UniRule"/>
</dbReference>
<evidence type="ECO:0000256" key="1">
    <source>
        <dbReference type="ARBA" id="ARBA00022490"/>
    </source>
</evidence>
<dbReference type="Proteomes" id="UP000317318">
    <property type="component" value="Chromosome"/>
</dbReference>
<dbReference type="InterPro" id="IPR036107">
    <property type="entry name" value="CsrA_sf"/>
</dbReference>
<reference evidence="6 7" key="1">
    <citation type="submission" date="2019-02" db="EMBL/GenBank/DDBJ databases">
        <title>Deep-cultivation of Planctomycetes and their phenomic and genomic characterization uncovers novel biology.</title>
        <authorList>
            <person name="Wiegand S."/>
            <person name="Jogler M."/>
            <person name="Boedeker C."/>
            <person name="Pinto D."/>
            <person name="Vollmers J."/>
            <person name="Rivas-Marin E."/>
            <person name="Kohn T."/>
            <person name="Peeters S.H."/>
            <person name="Heuer A."/>
            <person name="Rast P."/>
            <person name="Oberbeckmann S."/>
            <person name="Bunk B."/>
            <person name="Jeske O."/>
            <person name="Meyerdierks A."/>
            <person name="Storesund J.E."/>
            <person name="Kallscheuer N."/>
            <person name="Luecker S."/>
            <person name="Lage O.M."/>
            <person name="Pohl T."/>
            <person name="Merkel B.J."/>
            <person name="Hornburger P."/>
            <person name="Mueller R.-W."/>
            <person name="Bruemmer F."/>
            <person name="Labrenz M."/>
            <person name="Spormann A.M."/>
            <person name="Op den Camp H."/>
            <person name="Overmann J."/>
            <person name="Amann R."/>
            <person name="Jetten M.S.M."/>
            <person name="Mascher T."/>
            <person name="Medema M.H."/>
            <person name="Devos D.P."/>
            <person name="Kaster A.-K."/>
            <person name="Ovreas L."/>
            <person name="Rohde M."/>
            <person name="Galperin M.Y."/>
            <person name="Jogler C."/>
        </authorList>
    </citation>
    <scope>NUCLEOTIDE SEQUENCE [LARGE SCALE GENOMIC DNA]</scope>
    <source>
        <strain evidence="6 7">Pan189</strain>
    </source>
</reference>
<evidence type="ECO:0000256" key="4">
    <source>
        <dbReference type="HAMAP-Rule" id="MF_00167"/>
    </source>
</evidence>
<evidence type="ECO:0000256" key="2">
    <source>
        <dbReference type="ARBA" id="ARBA00022845"/>
    </source>
</evidence>
<feature type="region of interest" description="Disordered" evidence="5">
    <location>
        <begin position="47"/>
        <end position="70"/>
    </location>
</feature>
<proteinExistence type="inferred from homology"/>
<keyword evidence="1 4" id="KW-0963">Cytoplasm</keyword>
<evidence type="ECO:0000313" key="6">
    <source>
        <dbReference type="EMBL" id="QDT35664.1"/>
    </source>
</evidence>
<dbReference type="GO" id="GO:0045947">
    <property type="term" value="P:negative regulation of translational initiation"/>
    <property type="evidence" value="ECO:0007669"/>
    <property type="project" value="UniProtKB-UniRule"/>
</dbReference>
<comment type="similarity">
    <text evidence="4">Belongs to the CsrA/RsmA family.</text>
</comment>
<dbReference type="Pfam" id="PF02599">
    <property type="entry name" value="CsrA"/>
    <property type="match status" value="1"/>
</dbReference>
<keyword evidence="7" id="KW-1185">Reference proteome</keyword>
<dbReference type="GO" id="GO:0006402">
    <property type="term" value="P:mRNA catabolic process"/>
    <property type="evidence" value="ECO:0007669"/>
    <property type="project" value="InterPro"/>
</dbReference>
<dbReference type="SUPFAM" id="SSF117130">
    <property type="entry name" value="CsrA-like"/>
    <property type="match status" value="1"/>
</dbReference>
<comment type="function">
    <text evidence="4">A translational regulator that binds mRNA to regulate translation initiation and/or mRNA stability. Usually binds in the 5'-UTR at or near the Shine-Dalgarno sequence preventing ribosome-binding, thus repressing translation. Its main target seems to be the major flagellin gene, while its function is anatagonized by FliW.</text>
</comment>
<evidence type="ECO:0000256" key="3">
    <source>
        <dbReference type="ARBA" id="ARBA00022884"/>
    </source>
</evidence>
<protein>
    <recommendedName>
        <fullName evidence="4">Translational regulator CsrA</fullName>
    </recommendedName>
</protein>
<keyword evidence="2 4" id="KW-0810">Translation regulation</keyword>
<dbReference type="KEGG" id="svp:Pan189_00170"/>
<dbReference type="InterPro" id="IPR003751">
    <property type="entry name" value="CsrA"/>
</dbReference>
<dbReference type="HAMAP" id="MF_00167">
    <property type="entry name" value="CsrA"/>
    <property type="match status" value="1"/>
</dbReference>
<dbReference type="RefSeq" id="WP_145361937.1">
    <property type="nucleotide sequence ID" value="NZ_CP036268.1"/>
</dbReference>
<comment type="subcellular location">
    <subcellularLocation>
        <location evidence="4">Cytoplasm</location>
    </subcellularLocation>
</comment>
<dbReference type="Gene3D" id="2.60.40.4380">
    <property type="entry name" value="Translational regulator CsrA"/>
    <property type="match status" value="1"/>
</dbReference>
<dbReference type="GO" id="GO:0044781">
    <property type="term" value="P:bacterial-type flagellum organization"/>
    <property type="evidence" value="ECO:0007669"/>
    <property type="project" value="UniProtKB-KW"/>
</dbReference>
<feature type="compositionally biased region" description="Basic and acidic residues" evidence="5">
    <location>
        <begin position="53"/>
        <end position="70"/>
    </location>
</feature>
<evidence type="ECO:0000313" key="7">
    <source>
        <dbReference type="Proteomes" id="UP000317318"/>
    </source>
</evidence>
<sequence>MLVLQRKSGEEIQIGDDVVIRLLKSSGNRVMIGIEAPDGTSIRRAELTPNLKGKRDSRPVRDCHGDPIGV</sequence>
<dbReference type="EMBL" id="CP036268">
    <property type="protein sequence ID" value="QDT35664.1"/>
    <property type="molecule type" value="Genomic_DNA"/>
</dbReference>
<dbReference type="GO" id="GO:1902208">
    <property type="term" value="P:regulation of bacterial-type flagellum assembly"/>
    <property type="evidence" value="ECO:0007669"/>
    <property type="project" value="UniProtKB-UniRule"/>
</dbReference>
<dbReference type="AlphaFoldDB" id="A0A517QVQ9"/>
<gene>
    <name evidence="4" type="primary">csrA</name>
    <name evidence="6" type="ORF">Pan189_00170</name>
</gene>
<dbReference type="PANTHER" id="PTHR34984">
    <property type="entry name" value="CARBON STORAGE REGULATOR"/>
    <property type="match status" value="1"/>
</dbReference>
<dbReference type="OrthoDB" id="289081at2"/>
<dbReference type="PANTHER" id="PTHR34984:SF1">
    <property type="entry name" value="CARBON STORAGE REGULATOR"/>
    <property type="match status" value="1"/>
</dbReference>
<keyword evidence="4" id="KW-0678">Repressor</keyword>
<dbReference type="GO" id="GO:0005829">
    <property type="term" value="C:cytosol"/>
    <property type="evidence" value="ECO:0007669"/>
    <property type="project" value="TreeGrafter"/>
</dbReference>
<evidence type="ECO:0000256" key="5">
    <source>
        <dbReference type="SAM" id="MobiDB-lite"/>
    </source>
</evidence>
<keyword evidence="3 4" id="KW-0694">RNA-binding</keyword>
<accession>A0A517QVQ9</accession>